<name>A0A5M6C386_9TREE</name>
<dbReference type="OrthoDB" id="14527at2759"/>
<dbReference type="AlphaFoldDB" id="A0A5M6C386"/>
<sequence>MDEVQRTRTQINDLVTSIRDFITTSSDSATYQSPIIDWHHPDAYRQPSIAGLRKFLSTVDNERQYIEQLVSSSAPPKELNTNAPHLLAVWEEAQQADWPLICISQVLECGDEGQVKVDVVARGGEEWIKVNTMKESRLMAEFREQDSYINSDYDTDSDLDDPSDHAGPSRPPSLPSLTNSAIEQAASLVRAAEAYPRLAGLPPPRIKYVLNRLEEFPEGGYNDSRIKHTFEAIRALGVELVLAGAARPQPRRYSLPSPRPTRDILLDLSVVVALCCDSTHQPLPTSSEELEARFRPLQLSTDGDQLELAPHSNVTKDLRDQLDWEMQHPLVQEMQERLATIDGPIEFWVTEEVQGRLPKIAEIIGGEGEKRRARALFTGEEDFWQGSRWKGKEGILGGMRVNVLDESKANQRALDAIEQSPFRKGFVQVCHTMLDIVEQQEAAASSTASLPPLAKTANPTWKKKGSRKPSRRAPVGISLASKLPSAHTLRTFLAGLKSGMTVLTNNRGAVGKVIREIRVGEGLNYGDEELAWMSREGGVDAAVWVVNPSSLAEWRRREVEEKNTEVLEQWEIMKGGG</sequence>
<reference evidence="2" key="2">
    <citation type="submission" date="2024-01" db="EMBL/GenBank/DDBJ databases">
        <title>Comparative genomics of Cryptococcus and Kwoniella reveals pathogenesis evolution and contrasting modes of karyotype evolution via chromosome fusion or intercentromeric recombination.</title>
        <authorList>
            <person name="Coelho M.A."/>
            <person name="David-Palma M."/>
            <person name="Shea T."/>
            <person name="Bowers K."/>
            <person name="McGinley-Smith S."/>
            <person name="Mohammad A.W."/>
            <person name="Gnirke A."/>
            <person name="Yurkov A.M."/>
            <person name="Nowrousian M."/>
            <person name="Sun S."/>
            <person name="Cuomo C.A."/>
            <person name="Heitman J."/>
        </authorList>
    </citation>
    <scope>NUCLEOTIDE SEQUENCE</scope>
    <source>
        <strain evidence="2">CBS 12478</strain>
    </source>
</reference>
<feature type="compositionally biased region" description="Low complexity" evidence="1">
    <location>
        <begin position="445"/>
        <end position="454"/>
    </location>
</feature>
<feature type="compositionally biased region" description="Basic residues" evidence="1">
    <location>
        <begin position="461"/>
        <end position="471"/>
    </location>
</feature>
<protein>
    <submittedName>
        <fullName evidence="2">Uncharacterized protein</fullName>
    </submittedName>
</protein>
<dbReference type="GeneID" id="43587311"/>
<evidence type="ECO:0000313" key="2">
    <source>
        <dbReference type="EMBL" id="WWD20696.1"/>
    </source>
</evidence>
<dbReference type="PANTHER" id="PTHR13379:SF0">
    <property type="entry name" value="UPF0415 PROTEIN C7ORF25"/>
    <property type="match status" value="1"/>
</dbReference>
<organism evidence="2 3">
    <name type="scientific">Kwoniella shandongensis</name>
    <dbReference type="NCBI Taxonomy" id="1734106"/>
    <lineage>
        <taxon>Eukaryota</taxon>
        <taxon>Fungi</taxon>
        <taxon>Dikarya</taxon>
        <taxon>Basidiomycota</taxon>
        <taxon>Agaricomycotina</taxon>
        <taxon>Tremellomycetes</taxon>
        <taxon>Tremellales</taxon>
        <taxon>Cryptococcaceae</taxon>
        <taxon>Kwoniella</taxon>
    </lineage>
</organism>
<dbReference type="EMBL" id="CP144059">
    <property type="protein sequence ID" value="WWD20696.1"/>
    <property type="molecule type" value="Genomic_DNA"/>
</dbReference>
<feature type="region of interest" description="Disordered" evidence="1">
    <location>
        <begin position="445"/>
        <end position="474"/>
    </location>
</feature>
<evidence type="ECO:0000313" key="3">
    <source>
        <dbReference type="Proteomes" id="UP000322225"/>
    </source>
</evidence>
<feature type="region of interest" description="Disordered" evidence="1">
    <location>
        <begin position="150"/>
        <end position="177"/>
    </location>
</feature>
<dbReference type="Proteomes" id="UP000322225">
    <property type="component" value="Chromosome 9"/>
</dbReference>
<dbReference type="PANTHER" id="PTHR13379">
    <property type="entry name" value="UNCHARACTERIZED DUF1308"/>
    <property type="match status" value="1"/>
</dbReference>
<reference evidence="2" key="1">
    <citation type="submission" date="2017-08" db="EMBL/GenBank/DDBJ databases">
        <authorList>
            <person name="Cuomo C."/>
            <person name="Billmyre B."/>
            <person name="Heitman J."/>
        </authorList>
    </citation>
    <scope>NUCLEOTIDE SEQUENCE</scope>
    <source>
        <strain evidence="2">CBS 12478</strain>
    </source>
</reference>
<dbReference type="KEGG" id="ksn:43587311"/>
<proteinExistence type="predicted"/>
<accession>A0A5M6C386</accession>
<evidence type="ECO:0000256" key="1">
    <source>
        <dbReference type="SAM" id="MobiDB-lite"/>
    </source>
</evidence>
<dbReference type="RefSeq" id="XP_031862514.1">
    <property type="nucleotide sequence ID" value="XM_032003192.1"/>
</dbReference>
<keyword evidence="3" id="KW-1185">Reference proteome</keyword>
<gene>
    <name evidence="2" type="ORF">CI109_105172</name>
</gene>